<comment type="caution">
    <text evidence="1">The sequence shown here is derived from an EMBL/GenBank/DDBJ whole genome shotgun (WGS) entry which is preliminary data.</text>
</comment>
<reference evidence="1" key="1">
    <citation type="journal article" date="2015" name="Nature">
        <title>Complex archaea that bridge the gap between prokaryotes and eukaryotes.</title>
        <authorList>
            <person name="Spang A."/>
            <person name="Saw J.H."/>
            <person name="Jorgensen S.L."/>
            <person name="Zaremba-Niedzwiedzka K."/>
            <person name="Martijn J."/>
            <person name="Lind A.E."/>
            <person name="van Eijk R."/>
            <person name="Schleper C."/>
            <person name="Guy L."/>
            <person name="Ettema T.J."/>
        </authorList>
    </citation>
    <scope>NUCLEOTIDE SEQUENCE</scope>
</reference>
<name>A0A0F9AGR5_9ZZZZ</name>
<protein>
    <submittedName>
        <fullName evidence="1">Uncharacterized protein</fullName>
    </submittedName>
</protein>
<dbReference type="EMBL" id="LAZR01042766">
    <property type="protein sequence ID" value="KKL08724.1"/>
    <property type="molecule type" value="Genomic_DNA"/>
</dbReference>
<evidence type="ECO:0000313" key="1">
    <source>
        <dbReference type="EMBL" id="KKL08724.1"/>
    </source>
</evidence>
<accession>A0A0F9AGR5</accession>
<dbReference type="AlphaFoldDB" id="A0A0F9AGR5"/>
<proteinExistence type="predicted"/>
<organism evidence="1">
    <name type="scientific">marine sediment metagenome</name>
    <dbReference type="NCBI Taxonomy" id="412755"/>
    <lineage>
        <taxon>unclassified sequences</taxon>
        <taxon>metagenomes</taxon>
        <taxon>ecological metagenomes</taxon>
    </lineage>
</organism>
<gene>
    <name evidence="1" type="ORF">LCGC14_2573010</name>
</gene>
<sequence>MATYLKFDQFVEDQAEKVHDLGLDQITVALSNVAPVNGNSVLANITEISYANLSARDITTTSSLQTAGVYKLILTDLILTATGAVATFQFVVIYNNAPVTPLDPLIGRYDHGSAVTLANGETYTLDFDDAGGFITVT</sequence>